<name>A0A1I2GRR9_9BACT</name>
<dbReference type="CDD" id="cd01127">
    <property type="entry name" value="TrwB_TraG_TraD_VirD4"/>
    <property type="match status" value="1"/>
</dbReference>
<sequence length="320" mass="35447">MGFQKGYESGQFYGSLFVNVFKYIILPGVCAFVVYLLLDVAIEVVLKDMLHQAKPEFVRKAELWIYGALFLFFLYLLAGGRLSKPSIAQASVTTRTGLKVARGVYNLATLEGDIPMIKITKPTHHNLIAGSPGSGKSFSIIEPMLLQAMQQGKAGLVYDYKFPTFAKLVAASVAKGVTPYYINFDDLTYSHRVNPIHPQVMTEMAYARQFATTVVKNLAGQGGDTNGFFIDSAIGYLSLLFWYLRTEHPAFCTIPHAILLAFQDTEQVVGLLETSRDPVTRTSVRPIRTALKSSKQLAAIEGTLGSSAEKYIIRHLNYPR</sequence>
<evidence type="ECO:0000256" key="1">
    <source>
        <dbReference type="ARBA" id="ARBA00004651"/>
    </source>
</evidence>
<evidence type="ECO:0000256" key="6">
    <source>
        <dbReference type="SAM" id="Phobius"/>
    </source>
</evidence>
<organism evidence="7 9">
    <name type="scientific">Spirosoma endophyticum</name>
    <dbReference type="NCBI Taxonomy" id="662367"/>
    <lineage>
        <taxon>Bacteria</taxon>
        <taxon>Pseudomonadati</taxon>
        <taxon>Bacteroidota</taxon>
        <taxon>Cytophagia</taxon>
        <taxon>Cytophagales</taxon>
        <taxon>Cytophagaceae</taxon>
        <taxon>Spirosoma</taxon>
    </lineage>
</organism>
<dbReference type="PANTHER" id="PTHR37937:SF1">
    <property type="entry name" value="CONJUGATIVE TRANSFER: DNA TRANSPORT"/>
    <property type="match status" value="1"/>
</dbReference>
<dbReference type="Proteomes" id="UP000198598">
    <property type="component" value="Unassembled WGS sequence"/>
</dbReference>
<keyword evidence="5 6" id="KW-0472">Membrane</keyword>
<evidence type="ECO:0000313" key="8">
    <source>
        <dbReference type="EMBL" id="SFF32340.1"/>
    </source>
</evidence>
<dbReference type="STRING" id="662367.SAMN05216167_13446"/>
<dbReference type="OrthoDB" id="102453at2"/>
<reference evidence="7 9" key="1">
    <citation type="submission" date="2016-10" db="EMBL/GenBank/DDBJ databases">
        <authorList>
            <person name="de Groot N.N."/>
        </authorList>
    </citation>
    <scope>NUCLEOTIDE SEQUENCE [LARGE SCALE GENOMIC DNA]</scope>
    <source>
        <strain evidence="7 9">DSM 26130</strain>
    </source>
</reference>
<feature type="transmembrane region" description="Helical" evidence="6">
    <location>
        <begin position="63"/>
        <end position="82"/>
    </location>
</feature>
<proteinExistence type="predicted"/>
<evidence type="ECO:0000313" key="7">
    <source>
        <dbReference type="EMBL" id="SFF19790.1"/>
    </source>
</evidence>
<dbReference type="EMBL" id="FOLQ01000047">
    <property type="protein sequence ID" value="SFF32340.1"/>
    <property type="molecule type" value="Genomic_DNA"/>
</dbReference>
<evidence type="ECO:0000313" key="9">
    <source>
        <dbReference type="Proteomes" id="UP000198598"/>
    </source>
</evidence>
<dbReference type="InterPro" id="IPR051539">
    <property type="entry name" value="T4SS-coupling_protein"/>
</dbReference>
<accession>A0A1I2GRR9</accession>
<evidence type="ECO:0000256" key="2">
    <source>
        <dbReference type="ARBA" id="ARBA00022475"/>
    </source>
</evidence>
<evidence type="ECO:0000256" key="3">
    <source>
        <dbReference type="ARBA" id="ARBA00022692"/>
    </source>
</evidence>
<comment type="subcellular location">
    <subcellularLocation>
        <location evidence="1">Cell membrane</location>
        <topology evidence="1">Multi-pass membrane protein</topology>
    </subcellularLocation>
</comment>
<dbReference type="SUPFAM" id="SSF52540">
    <property type="entry name" value="P-loop containing nucleoside triphosphate hydrolases"/>
    <property type="match status" value="1"/>
</dbReference>
<dbReference type="PANTHER" id="PTHR37937">
    <property type="entry name" value="CONJUGATIVE TRANSFER: DNA TRANSPORT"/>
    <property type="match status" value="1"/>
</dbReference>
<evidence type="ECO:0008006" key="10">
    <source>
        <dbReference type="Google" id="ProtNLM"/>
    </source>
</evidence>
<dbReference type="Gene3D" id="3.40.50.300">
    <property type="entry name" value="P-loop containing nucleotide triphosphate hydrolases"/>
    <property type="match status" value="1"/>
</dbReference>
<dbReference type="InterPro" id="IPR027417">
    <property type="entry name" value="P-loop_NTPase"/>
</dbReference>
<protein>
    <recommendedName>
        <fullName evidence="10">Type IV secretory system Conjugative DNA transfer</fullName>
    </recommendedName>
</protein>
<gene>
    <name evidence="7" type="ORF">SAMN05216167_13446</name>
    <name evidence="8" type="ORF">SAMN05216167_14716</name>
</gene>
<dbReference type="EMBL" id="FOLQ01000034">
    <property type="protein sequence ID" value="SFF19790.1"/>
    <property type="molecule type" value="Genomic_DNA"/>
</dbReference>
<dbReference type="AlphaFoldDB" id="A0A1I2GRR9"/>
<keyword evidence="4 6" id="KW-1133">Transmembrane helix</keyword>
<keyword evidence="3 6" id="KW-0812">Transmembrane</keyword>
<evidence type="ECO:0000256" key="4">
    <source>
        <dbReference type="ARBA" id="ARBA00022989"/>
    </source>
</evidence>
<dbReference type="GO" id="GO:0005886">
    <property type="term" value="C:plasma membrane"/>
    <property type="evidence" value="ECO:0007669"/>
    <property type="project" value="UniProtKB-SubCell"/>
</dbReference>
<evidence type="ECO:0000256" key="5">
    <source>
        <dbReference type="ARBA" id="ARBA00023136"/>
    </source>
</evidence>
<dbReference type="RefSeq" id="WP_093834515.1">
    <property type="nucleotide sequence ID" value="NZ_FOLQ01000034.1"/>
</dbReference>
<keyword evidence="9" id="KW-1185">Reference proteome</keyword>
<feature type="transmembrane region" description="Helical" evidence="6">
    <location>
        <begin position="20"/>
        <end position="42"/>
    </location>
</feature>
<keyword evidence="2" id="KW-1003">Cell membrane</keyword>